<keyword evidence="6 11" id="KW-0560">Oxidoreductase</keyword>
<dbReference type="GO" id="GO:0000062">
    <property type="term" value="F:fatty-acyl-CoA binding"/>
    <property type="evidence" value="ECO:0007669"/>
    <property type="project" value="TreeGrafter"/>
</dbReference>
<evidence type="ECO:0000256" key="2">
    <source>
        <dbReference type="ARBA" id="ARBA00009347"/>
    </source>
</evidence>
<feature type="domain" description="Acyl-CoA oxidase/dehydrogenase middle" evidence="13">
    <location>
        <begin position="127"/>
        <end position="221"/>
    </location>
</feature>
<name>A0A0K1IPB6_HALGI</name>
<dbReference type="InterPro" id="IPR052033">
    <property type="entry name" value="Glutaryl-CoA_DH_mitochondrial"/>
</dbReference>
<proteinExistence type="inferred from homology"/>
<protein>
    <recommendedName>
        <fullName evidence="9">glutaryl-CoA dehydrogenase (ETF)</fullName>
        <ecNumber evidence="9">1.3.8.6</ecNumber>
    </recommendedName>
</protein>
<evidence type="ECO:0000256" key="1">
    <source>
        <dbReference type="ARBA" id="ARBA00001974"/>
    </source>
</evidence>
<keyword evidence="3 11" id="KW-0285">Flavoprotein</keyword>
<evidence type="ECO:0000313" key="16">
    <source>
        <dbReference type="Proteomes" id="UP000066124"/>
    </source>
</evidence>
<dbReference type="GO" id="GO:0033539">
    <property type="term" value="P:fatty acid beta-oxidation using acyl-CoA dehydrogenase"/>
    <property type="evidence" value="ECO:0007669"/>
    <property type="project" value="TreeGrafter"/>
</dbReference>
<dbReference type="KEGG" id="hgi:ABY42_00995"/>
<dbReference type="InterPro" id="IPR006089">
    <property type="entry name" value="Acyl-CoA_DH_CS"/>
</dbReference>
<dbReference type="PATRIC" id="fig|35746.4.peg.212"/>
<dbReference type="InterPro" id="IPR009075">
    <property type="entry name" value="AcylCo_DH/oxidase_C"/>
</dbReference>
<evidence type="ECO:0000313" key="15">
    <source>
        <dbReference type="EMBL" id="AKU06387.1"/>
    </source>
</evidence>
<evidence type="ECO:0000256" key="3">
    <source>
        <dbReference type="ARBA" id="ARBA00022630"/>
    </source>
</evidence>
<evidence type="ECO:0000256" key="9">
    <source>
        <dbReference type="ARBA" id="ARBA00039033"/>
    </source>
</evidence>
<dbReference type="InterPro" id="IPR036250">
    <property type="entry name" value="AcylCo_DH-like_C"/>
</dbReference>
<comment type="similarity">
    <text evidence="2 11">Belongs to the acyl-CoA dehydrogenase family.</text>
</comment>
<dbReference type="Pfam" id="PF00441">
    <property type="entry name" value="Acyl-CoA_dh_1"/>
    <property type="match status" value="1"/>
</dbReference>
<dbReference type="Pfam" id="PF02771">
    <property type="entry name" value="Acyl-CoA_dh_N"/>
    <property type="match status" value="1"/>
</dbReference>
<dbReference type="RefSeq" id="WP_050458478.1">
    <property type="nucleotide sequence ID" value="NZ_CP011947.1"/>
</dbReference>
<evidence type="ECO:0000259" key="12">
    <source>
        <dbReference type="Pfam" id="PF00441"/>
    </source>
</evidence>
<gene>
    <name evidence="15" type="ORF">ABY42_00995</name>
</gene>
<comment type="catalytic activity">
    <reaction evidence="10">
        <text>glutaryl-CoA + oxidized [electron-transfer flavoprotein] + 2 H(+) = (2E)-butenoyl-CoA + reduced [electron-transfer flavoprotein] + CO2</text>
        <dbReference type="Rhea" id="RHEA:13389"/>
        <dbReference type="Rhea" id="RHEA-COMP:10685"/>
        <dbReference type="Rhea" id="RHEA-COMP:10686"/>
        <dbReference type="ChEBI" id="CHEBI:15378"/>
        <dbReference type="ChEBI" id="CHEBI:16526"/>
        <dbReference type="ChEBI" id="CHEBI:57332"/>
        <dbReference type="ChEBI" id="CHEBI:57378"/>
        <dbReference type="ChEBI" id="CHEBI:57692"/>
        <dbReference type="ChEBI" id="CHEBI:58307"/>
        <dbReference type="EC" id="1.3.8.6"/>
    </reaction>
</comment>
<evidence type="ECO:0000259" key="13">
    <source>
        <dbReference type="Pfam" id="PF02770"/>
    </source>
</evidence>
<comment type="pathway">
    <text evidence="7">Amino-acid metabolism; lysine degradation.</text>
</comment>
<dbReference type="InterPro" id="IPR009100">
    <property type="entry name" value="AcylCoA_DH/oxidase_NM_dom_sf"/>
</dbReference>
<evidence type="ECO:0000256" key="8">
    <source>
        <dbReference type="ARBA" id="ARBA00037927"/>
    </source>
</evidence>
<feature type="domain" description="Acyl-CoA dehydrogenase/oxidase N-terminal" evidence="14">
    <location>
        <begin position="13"/>
        <end position="123"/>
    </location>
</feature>
<comment type="pathway">
    <text evidence="8">Amino-acid metabolism; tryptophan metabolism.</text>
</comment>
<keyword evidence="5" id="KW-0809">Transit peptide</keyword>
<dbReference type="EC" id="1.3.8.6" evidence="9"/>
<comment type="cofactor">
    <cofactor evidence="1 11">
        <name>FAD</name>
        <dbReference type="ChEBI" id="CHEBI:57692"/>
    </cofactor>
</comment>
<organism evidence="15 16">
    <name type="scientific">Haloferax gibbonsii</name>
    <dbReference type="NCBI Taxonomy" id="35746"/>
    <lineage>
        <taxon>Archaea</taxon>
        <taxon>Methanobacteriati</taxon>
        <taxon>Methanobacteriota</taxon>
        <taxon>Stenosarchaea group</taxon>
        <taxon>Halobacteria</taxon>
        <taxon>Halobacteriales</taxon>
        <taxon>Haloferacaceae</taxon>
        <taxon>Haloferax</taxon>
    </lineage>
</organism>
<feature type="domain" description="Acyl-CoA dehydrogenase/oxidase C-terminal" evidence="12">
    <location>
        <begin position="234"/>
        <end position="378"/>
    </location>
</feature>
<dbReference type="InterPro" id="IPR013786">
    <property type="entry name" value="AcylCoA_DH/ox_N"/>
</dbReference>
<evidence type="ECO:0000256" key="10">
    <source>
        <dbReference type="ARBA" id="ARBA00049493"/>
    </source>
</evidence>
<dbReference type="PANTHER" id="PTHR42807:SF1">
    <property type="entry name" value="GLUTARYL-COA DEHYDROGENASE, MITOCHONDRIAL"/>
    <property type="match status" value="1"/>
</dbReference>
<evidence type="ECO:0000256" key="7">
    <source>
        <dbReference type="ARBA" id="ARBA00037899"/>
    </source>
</evidence>
<dbReference type="Proteomes" id="UP000066124">
    <property type="component" value="Chromosome"/>
</dbReference>
<dbReference type="InterPro" id="IPR006091">
    <property type="entry name" value="Acyl-CoA_Oxase/DH_mid-dom"/>
</dbReference>
<dbReference type="AlphaFoldDB" id="A0A0K1IPB6"/>
<dbReference type="InterPro" id="IPR037069">
    <property type="entry name" value="AcylCoA_DH/ox_N_sf"/>
</dbReference>
<dbReference type="Gene3D" id="2.40.110.10">
    <property type="entry name" value="Butyryl-CoA Dehydrogenase, subunit A, domain 2"/>
    <property type="match status" value="1"/>
</dbReference>
<dbReference type="GeneID" id="25244494"/>
<evidence type="ECO:0000256" key="11">
    <source>
        <dbReference type="RuleBase" id="RU362125"/>
    </source>
</evidence>
<accession>A0A0K1IPB6</accession>
<dbReference type="GO" id="GO:0004361">
    <property type="term" value="F:glutaryl-CoA dehydrogenase activity"/>
    <property type="evidence" value="ECO:0007669"/>
    <property type="project" value="UniProtKB-EC"/>
</dbReference>
<evidence type="ECO:0000256" key="6">
    <source>
        <dbReference type="ARBA" id="ARBA00023002"/>
    </source>
</evidence>
<dbReference type="PROSITE" id="PS00073">
    <property type="entry name" value="ACYL_COA_DH_2"/>
    <property type="match status" value="1"/>
</dbReference>
<dbReference type="EMBL" id="CP011947">
    <property type="protein sequence ID" value="AKU06387.1"/>
    <property type="molecule type" value="Genomic_DNA"/>
</dbReference>
<dbReference type="Gene3D" id="1.20.140.10">
    <property type="entry name" value="Butyryl-CoA Dehydrogenase, subunit A, domain 3"/>
    <property type="match status" value="1"/>
</dbReference>
<reference evidence="16" key="1">
    <citation type="journal article" date="2015" name="J. Biotechnol.">
        <title>Complete genome sequence of Haloferax gibbonsii strain ARA6, a potential producer of polyhydroxyalkanoates and halocins isolated from Araruama, Rio de Janeiro, Brasil.</title>
        <authorList>
            <person name="Pinto L.H."/>
            <person name="D'Alincourt Carvalho-Assef A.P."/>
            <person name="Vieira R.P."/>
            <person name="Clementino M.M."/>
            <person name="Albano R.M."/>
        </authorList>
    </citation>
    <scope>NUCLEOTIDE SEQUENCE [LARGE SCALE GENOMIC DNA]</scope>
    <source>
        <strain evidence="16">ARA6</strain>
    </source>
</reference>
<dbReference type="Gene3D" id="1.10.540.10">
    <property type="entry name" value="Acyl-CoA dehydrogenase/oxidase, N-terminal domain"/>
    <property type="match status" value="1"/>
</dbReference>
<dbReference type="SUPFAM" id="SSF56645">
    <property type="entry name" value="Acyl-CoA dehydrogenase NM domain-like"/>
    <property type="match status" value="1"/>
</dbReference>
<dbReference type="PANTHER" id="PTHR42807">
    <property type="entry name" value="GLUTARYL-COA DEHYDROGENASE, MITOCHONDRIAL"/>
    <property type="match status" value="1"/>
</dbReference>
<evidence type="ECO:0000256" key="5">
    <source>
        <dbReference type="ARBA" id="ARBA00022946"/>
    </source>
</evidence>
<dbReference type="InterPro" id="IPR046373">
    <property type="entry name" value="Acyl-CoA_Oxase/DH_mid-dom_sf"/>
</dbReference>
<dbReference type="SUPFAM" id="SSF47203">
    <property type="entry name" value="Acyl-CoA dehydrogenase C-terminal domain-like"/>
    <property type="match status" value="1"/>
</dbReference>
<dbReference type="Pfam" id="PF02770">
    <property type="entry name" value="Acyl-CoA_dh_M"/>
    <property type="match status" value="1"/>
</dbReference>
<dbReference type="GO" id="GO:0046949">
    <property type="term" value="P:fatty-acyl-CoA biosynthetic process"/>
    <property type="evidence" value="ECO:0007669"/>
    <property type="project" value="TreeGrafter"/>
</dbReference>
<evidence type="ECO:0000256" key="4">
    <source>
        <dbReference type="ARBA" id="ARBA00022827"/>
    </source>
</evidence>
<evidence type="ECO:0000259" key="14">
    <source>
        <dbReference type="Pfam" id="PF02771"/>
    </source>
</evidence>
<sequence length="387" mass="42332">MLDYLGLEGDLTGEEKLVRDEARRFVDEQVKPDIGEHYEAGTFPTELIPQMGELGFYAPNLDGYGLPGLGERAYGLLMQELEAGDSGLRSMASVQGSLVIYPIHAYGSDEQKQRWLPKLGSGEAVGCFGLTEPQHGSDPSGMETRAERDADGYVLNGSKTWITNSPIADVAVVWARDVSAEGSPVRGFLVETDRDGVTTNKIEGKLSMRASVTGEIGLDDVRVPEEDVLPGVEGMKGPLSCLTQARFGIAWGVVGAARDAFEDARQYAKDRDQFGGPIARFQLQQGKLAEMATQITNAQLMAHRLADLKERGDLRHQQVSMAKRHNVRVAREVTRTAREMLGGNGITTDYSPMRHMENIETVYTYEGTDDIHTLVLGADLTGIEAFH</sequence>
<keyword evidence="4 11" id="KW-0274">FAD</keyword>
<dbReference type="GO" id="GO:0050660">
    <property type="term" value="F:flavin adenine dinucleotide binding"/>
    <property type="evidence" value="ECO:0007669"/>
    <property type="project" value="InterPro"/>
</dbReference>